<proteinExistence type="predicted"/>
<dbReference type="Pfam" id="PF07730">
    <property type="entry name" value="HisKA_3"/>
    <property type="match status" value="1"/>
</dbReference>
<dbReference type="Proteomes" id="UP001607069">
    <property type="component" value="Unassembled WGS sequence"/>
</dbReference>
<dbReference type="CDD" id="cd16917">
    <property type="entry name" value="HATPase_UhpB-NarQ-NarX-like"/>
    <property type="match status" value="1"/>
</dbReference>
<dbReference type="PANTHER" id="PTHR24421">
    <property type="entry name" value="NITRATE/NITRITE SENSOR PROTEIN NARX-RELATED"/>
    <property type="match status" value="1"/>
</dbReference>
<dbReference type="SUPFAM" id="SSF55874">
    <property type="entry name" value="ATPase domain of HSP90 chaperone/DNA topoisomerase II/histidine kinase"/>
    <property type="match status" value="1"/>
</dbReference>
<feature type="region of interest" description="Disordered" evidence="9">
    <location>
        <begin position="372"/>
        <end position="393"/>
    </location>
</feature>
<dbReference type="GO" id="GO:0016301">
    <property type="term" value="F:kinase activity"/>
    <property type="evidence" value="ECO:0007669"/>
    <property type="project" value="UniProtKB-KW"/>
</dbReference>
<evidence type="ECO:0000256" key="1">
    <source>
        <dbReference type="ARBA" id="ARBA00000085"/>
    </source>
</evidence>
<evidence type="ECO:0000313" key="13">
    <source>
        <dbReference type="Proteomes" id="UP001607069"/>
    </source>
</evidence>
<comment type="catalytic activity">
    <reaction evidence="1">
        <text>ATP + protein L-histidine = ADP + protein N-phospho-L-histidine.</text>
        <dbReference type="EC" id="2.7.13.3"/>
    </reaction>
</comment>
<dbReference type="Gene3D" id="3.30.565.10">
    <property type="entry name" value="Histidine kinase-like ATPase, C-terminal domain"/>
    <property type="match status" value="1"/>
</dbReference>
<keyword evidence="8" id="KW-0902">Two-component regulatory system</keyword>
<sequence length="426" mass="44802">MVDEVSGTGAEHIRRLRLRWVHLLLGGALLMPYFLLTTVVISIAVPGADPLRQPGWQLAAYVLSLPPAAATALLPLTRTLESTAARALCRTPGGELTTAPATSWAARRRTAVWFTLHLGLGAPVSGATLAIPPAAAVLTAMPFSRELRESRWQWHWNTPDTALWTAPATAAALLAALVAAVWAAGALLARCAPALLGPAPADRLAAAEARAAALAARDRIARELHDSVGHALSAVALQAGAARTVLGLDPEFVRRALTAIEETARHTTGELDTVLGMLREDGGTPSRTPAGPTLAELGALLERTRAGGTPVTLTTGPGPWWETPELLPEAVSREAYRIVQEGLSNALRHAGRAPVTLSLTLRDEELLITMENPLHPRSGPHRNRPGGGTGLRGTAERAAALGGRAQAGPQDGNWRLTVHLPLGGER</sequence>
<keyword evidence="4" id="KW-0808">Transferase</keyword>
<keyword evidence="7" id="KW-0067">ATP-binding</keyword>
<feature type="transmembrane region" description="Helical" evidence="10">
    <location>
        <begin position="56"/>
        <end position="76"/>
    </location>
</feature>
<dbReference type="RefSeq" id="WP_279950994.1">
    <property type="nucleotide sequence ID" value="NZ_BAABEN010000022.1"/>
</dbReference>
<evidence type="ECO:0000256" key="4">
    <source>
        <dbReference type="ARBA" id="ARBA00022679"/>
    </source>
</evidence>
<keyword evidence="3" id="KW-0597">Phosphoprotein</keyword>
<keyword evidence="6 12" id="KW-0418">Kinase</keyword>
<evidence type="ECO:0000259" key="11">
    <source>
        <dbReference type="Pfam" id="PF07730"/>
    </source>
</evidence>
<protein>
    <recommendedName>
        <fullName evidence="2">histidine kinase</fullName>
        <ecNumber evidence="2">2.7.13.3</ecNumber>
    </recommendedName>
</protein>
<keyword evidence="10" id="KW-1133">Transmembrane helix</keyword>
<evidence type="ECO:0000256" key="6">
    <source>
        <dbReference type="ARBA" id="ARBA00022777"/>
    </source>
</evidence>
<evidence type="ECO:0000256" key="7">
    <source>
        <dbReference type="ARBA" id="ARBA00022840"/>
    </source>
</evidence>
<evidence type="ECO:0000256" key="8">
    <source>
        <dbReference type="ARBA" id="ARBA00023012"/>
    </source>
</evidence>
<evidence type="ECO:0000256" key="5">
    <source>
        <dbReference type="ARBA" id="ARBA00022741"/>
    </source>
</evidence>
<evidence type="ECO:0000313" key="12">
    <source>
        <dbReference type="EMBL" id="MFH0249426.1"/>
    </source>
</evidence>
<accession>A0ABW7HV14</accession>
<feature type="transmembrane region" description="Helical" evidence="10">
    <location>
        <begin position="20"/>
        <end position="44"/>
    </location>
</feature>
<feature type="domain" description="Signal transduction histidine kinase subgroup 3 dimerisation and phosphoacceptor" evidence="11">
    <location>
        <begin position="217"/>
        <end position="281"/>
    </location>
</feature>
<dbReference type="InterPro" id="IPR036890">
    <property type="entry name" value="HATPase_C_sf"/>
</dbReference>
<keyword evidence="10" id="KW-0472">Membrane</keyword>
<comment type="caution">
    <text evidence="12">The sequence shown here is derived from an EMBL/GenBank/DDBJ whole genome shotgun (WGS) entry which is preliminary data.</text>
</comment>
<evidence type="ECO:0000256" key="10">
    <source>
        <dbReference type="SAM" id="Phobius"/>
    </source>
</evidence>
<dbReference type="Gene3D" id="1.20.5.1930">
    <property type="match status" value="1"/>
</dbReference>
<gene>
    <name evidence="12" type="ORF">ACG5V6_14520</name>
</gene>
<dbReference type="InterPro" id="IPR011712">
    <property type="entry name" value="Sig_transdc_His_kin_sub3_dim/P"/>
</dbReference>
<evidence type="ECO:0000256" key="9">
    <source>
        <dbReference type="SAM" id="MobiDB-lite"/>
    </source>
</evidence>
<keyword evidence="5" id="KW-0547">Nucleotide-binding</keyword>
<feature type="transmembrane region" description="Helical" evidence="10">
    <location>
        <begin position="116"/>
        <end position="143"/>
    </location>
</feature>
<keyword evidence="10" id="KW-0812">Transmembrane</keyword>
<organism evidence="12 13">
    <name type="scientific">Streptomyces chitinivorans</name>
    <dbReference type="NCBI Taxonomy" id="1257027"/>
    <lineage>
        <taxon>Bacteria</taxon>
        <taxon>Bacillati</taxon>
        <taxon>Actinomycetota</taxon>
        <taxon>Actinomycetes</taxon>
        <taxon>Kitasatosporales</taxon>
        <taxon>Streptomycetaceae</taxon>
        <taxon>Streptomyces</taxon>
    </lineage>
</organism>
<evidence type="ECO:0000256" key="3">
    <source>
        <dbReference type="ARBA" id="ARBA00022553"/>
    </source>
</evidence>
<dbReference type="PANTHER" id="PTHR24421:SF10">
    <property type="entry name" value="NITRATE_NITRITE SENSOR PROTEIN NARQ"/>
    <property type="match status" value="1"/>
</dbReference>
<dbReference type="EMBL" id="JBIHMK010000049">
    <property type="protein sequence ID" value="MFH0249426.1"/>
    <property type="molecule type" value="Genomic_DNA"/>
</dbReference>
<dbReference type="EC" id="2.7.13.3" evidence="2"/>
<keyword evidence="13" id="KW-1185">Reference proteome</keyword>
<dbReference type="InterPro" id="IPR050482">
    <property type="entry name" value="Sensor_HK_TwoCompSys"/>
</dbReference>
<name>A0ABW7HV14_9ACTN</name>
<feature type="transmembrane region" description="Helical" evidence="10">
    <location>
        <begin position="163"/>
        <end position="189"/>
    </location>
</feature>
<reference evidence="12 13" key="1">
    <citation type="submission" date="2024-10" db="EMBL/GenBank/DDBJ databases">
        <authorList>
            <person name="Cho J.-C."/>
        </authorList>
    </citation>
    <scope>NUCLEOTIDE SEQUENCE [LARGE SCALE GENOMIC DNA]</scope>
    <source>
        <strain evidence="12 13">KCTC29696</strain>
    </source>
</reference>
<evidence type="ECO:0000256" key="2">
    <source>
        <dbReference type="ARBA" id="ARBA00012438"/>
    </source>
</evidence>